<dbReference type="EMBL" id="FONZ01000002">
    <property type="protein sequence ID" value="SFF09952.1"/>
    <property type="molecule type" value="Genomic_DNA"/>
</dbReference>
<dbReference type="Proteomes" id="UP000198520">
    <property type="component" value="Unassembled WGS sequence"/>
</dbReference>
<organism evidence="6 7">
    <name type="scientific">Flavimobilis marinus</name>
    <dbReference type="NCBI Taxonomy" id="285351"/>
    <lineage>
        <taxon>Bacteria</taxon>
        <taxon>Bacillati</taxon>
        <taxon>Actinomycetota</taxon>
        <taxon>Actinomycetes</taxon>
        <taxon>Micrococcales</taxon>
        <taxon>Jonesiaceae</taxon>
        <taxon>Flavimobilis</taxon>
    </lineage>
</organism>
<evidence type="ECO:0000313" key="6">
    <source>
        <dbReference type="EMBL" id="SFF09952.1"/>
    </source>
</evidence>
<keyword evidence="7" id="KW-1185">Reference proteome</keyword>
<dbReference type="Pfam" id="PF13555">
    <property type="entry name" value="AAA_29"/>
    <property type="match status" value="1"/>
</dbReference>
<feature type="region of interest" description="Disordered" evidence="5">
    <location>
        <begin position="609"/>
        <end position="635"/>
    </location>
</feature>
<dbReference type="PANTHER" id="PTHR32182">
    <property type="entry name" value="DNA REPLICATION AND REPAIR PROTEIN RECF"/>
    <property type="match status" value="1"/>
</dbReference>
<feature type="coiled-coil region" evidence="4">
    <location>
        <begin position="444"/>
        <end position="471"/>
    </location>
</feature>
<keyword evidence="2" id="KW-0234">DNA repair</keyword>
<sequence length="1121" mass="122864">MSTMSQTLFGLVPTASTGQQWVARSIQLINWGGYHGYHEIGLASTATLLSGASGTGKSTLLDAYIALTMSHTTPFNGASNGATSGRARGREQRNVISYARGKLDEARVAGSLSAKDAVLRGDGTDTWSAIAMSWADQSGRVFTAVRAYYVPRGAVKNDDCVLVRATVDSALDLRLLEPLAAERFPRAGMTDRLGLALYDTDVAFTARLHSTLGIGAAGDGHKAMALLARIQAGQQITTVDALYKSMVLEEPETIRRAQDAVDHFDELSEVREEMLTAQRQLDLLGPIVGLRRRLEEARARAAAIDSLGIGRIDQPDTPFAQWHDARRLELARAQEAANRAAHAEADARHAALEAQILIAEREHEEIKDNQRRNGGDEIARLEREVANLEVALADTEQRHAAFEAHRRVLGDDAENKGQFEALRRRASTLVSDRAASERELDDAVAAATVAHAEAARELARLEADKGSLSQRRGNVPDADHQARCALAEAAGLSPDQLPFVAELLEVRAEYEPWRDAISLALGGFALTLLVDAEHLADFRRAIDRVPSSRRLRFEGVPTGLPVREQEDRTRLDGRLELRHGPFTGWVAETLDRRFSYVCVDDAADLSRHPRALSRTGQTSDGQRGAHGGGGRRSVLGFSNDRALAELEDERREAHVRERTAERELAEARRARSGFTDRFAAAQAVSGLSWDQLDVQGAARNLAVRQARLAELVAGSDVLRALKEDEARVSSRLADLRREASRTQVEMEQLEKVWATLVDEVDELGDRLAAHEESGISADDEQAALLDEQLAGSRWTPGGDLSAFTAAVAALRSELVHTRELADAEVAAAHDGLAAVFARFVEQWPNPNLGTDPDTSYEDFKRIHDEISRQRMYALQESWNRAIGRLSGRDLTMLSSAIEQAISEIRTRMEPVNEILAGLPFRDDAHRLRITATVTEAHDVATFRRDLRALAKDATADGTTAERERRYARMARLLARIRPESPERRRLVDVREHVRISAECVDLDGNHVSVYDHIAGKSGGESQELVAFIVGAALRYQLGDADAERPRYAPVFLDEAFIKADARFAGRAVGAWRGLGFQLIIGAPLDKVSALEPHVDLVLQTLKDDAGRSRVVWVAAADAVTA</sequence>
<proteinExistence type="predicted"/>
<keyword evidence="1" id="KW-0227">DNA damage</keyword>
<evidence type="ECO:0000313" key="7">
    <source>
        <dbReference type="Proteomes" id="UP000198520"/>
    </source>
</evidence>
<keyword evidence="3" id="KW-0742">SOS response</keyword>
<dbReference type="GO" id="GO:0000731">
    <property type="term" value="P:DNA synthesis involved in DNA repair"/>
    <property type="evidence" value="ECO:0007669"/>
    <property type="project" value="TreeGrafter"/>
</dbReference>
<feature type="coiled-coil region" evidence="4">
    <location>
        <begin position="718"/>
        <end position="752"/>
    </location>
</feature>
<keyword evidence="4" id="KW-0175">Coiled coil</keyword>
<dbReference type="GO" id="GO:0009432">
    <property type="term" value="P:SOS response"/>
    <property type="evidence" value="ECO:0007669"/>
    <property type="project" value="UniProtKB-KW"/>
</dbReference>
<reference evidence="7" key="1">
    <citation type="submission" date="2016-10" db="EMBL/GenBank/DDBJ databases">
        <authorList>
            <person name="Varghese N."/>
            <person name="Submissions S."/>
        </authorList>
    </citation>
    <scope>NUCLEOTIDE SEQUENCE [LARGE SCALE GENOMIC DNA]</scope>
    <source>
        <strain evidence="7">DSM 19083</strain>
    </source>
</reference>
<feature type="coiled-coil region" evidence="4">
    <location>
        <begin position="342"/>
        <end position="405"/>
    </location>
</feature>
<accession>A0A1I2FX61</accession>
<dbReference type="PANTHER" id="PTHR32182:SF0">
    <property type="entry name" value="DNA REPLICATION AND REPAIR PROTEIN RECF"/>
    <property type="match status" value="1"/>
</dbReference>
<name>A0A1I2FX61_9MICO</name>
<gene>
    <name evidence="6" type="ORF">SAMN04488035_1585</name>
</gene>
<dbReference type="Gene3D" id="3.40.1140.10">
    <property type="match status" value="1"/>
</dbReference>
<protein>
    <submittedName>
        <fullName evidence="6">Bacterial condensin subunit MukB</fullName>
    </submittedName>
</protein>
<evidence type="ECO:0000256" key="1">
    <source>
        <dbReference type="ARBA" id="ARBA00022763"/>
    </source>
</evidence>
<feature type="coiled-coil region" evidence="4">
    <location>
        <begin position="643"/>
        <end position="670"/>
    </location>
</feature>
<evidence type="ECO:0000256" key="2">
    <source>
        <dbReference type="ARBA" id="ARBA00023204"/>
    </source>
</evidence>
<dbReference type="STRING" id="285351.SAMN04488035_1585"/>
<evidence type="ECO:0000256" key="4">
    <source>
        <dbReference type="SAM" id="Coils"/>
    </source>
</evidence>
<evidence type="ECO:0000256" key="5">
    <source>
        <dbReference type="SAM" id="MobiDB-lite"/>
    </source>
</evidence>
<evidence type="ECO:0000256" key="3">
    <source>
        <dbReference type="ARBA" id="ARBA00023236"/>
    </source>
</evidence>
<dbReference type="GO" id="GO:0006302">
    <property type="term" value="P:double-strand break repair"/>
    <property type="evidence" value="ECO:0007669"/>
    <property type="project" value="TreeGrafter"/>
</dbReference>
<dbReference type="Pfam" id="PF13558">
    <property type="entry name" value="SbcC_Walker_B"/>
    <property type="match status" value="1"/>
</dbReference>
<dbReference type="AlphaFoldDB" id="A0A1I2FX61"/>